<protein>
    <submittedName>
        <fullName evidence="1">Uncharacterized protein</fullName>
    </submittedName>
</protein>
<evidence type="ECO:0000313" key="1">
    <source>
        <dbReference type="EMBL" id="HBP31907.1"/>
    </source>
</evidence>
<accession>A0A356LLN9</accession>
<sequence>MAESKLVNVELSFDRDVLRNQIDIYKRLKRNGYLESAQKELESIEHQLALVQQSYPDQYEELKAELAL</sequence>
<dbReference type="AlphaFoldDB" id="A0A356LLN9"/>
<comment type="caution">
    <text evidence="1">The sequence shown here is derived from an EMBL/GenBank/DDBJ whole genome shotgun (WGS) entry which is preliminary data.</text>
</comment>
<gene>
    <name evidence="1" type="ORF">DD666_21175</name>
</gene>
<evidence type="ECO:0000313" key="2">
    <source>
        <dbReference type="Proteomes" id="UP000264036"/>
    </source>
</evidence>
<reference evidence="1 2" key="1">
    <citation type="journal article" date="2018" name="Nat. Biotechnol.">
        <title>A standardized bacterial taxonomy based on genome phylogeny substantially revises the tree of life.</title>
        <authorList>
            <person name="Parks D.H."/>
            <person name="Chuvochina M."/>
            <person name="Waite D.W."/>
            <person name="Rinke C."/>
            <person name="Skarshewski A."/>
            <person name="Chaumeil P.A."/>
            <person name="Hugenholtz P."/>
        </authorList>
    </citation>
    <scope>NUCLEOTIDE SEQUENCE [LARGE SCALE GENOMIC DNA]</scope>
    <source>
        <strain evidence="1">UBA10707</strain>
    </source>
</reference>
<organism evidence="1 2">
    <name type="scientific">Advenella kashmirensis</name>
    <dbReference type="NCBI Taxonomy" id="310575"/>
    <lineage>
        <taxon>Bacteria</taxon>
        <taxon>Pseudomonadati</taxon>
        <taxon>Pseudomonadota</taxon>
        <taxon>Betaproteobacteria</taxon>
        <taxon>Burkholderiales</taxon>
        <taxon>Alcaligenaceae</taxon>
    </lineage>
</organism>
<dbReference type="EMBL" id="DOEK01000046">
    <property type="protein sequence ID" value="HBP31907.1"/>
    <property type="molecule type" value="Genomic_DNA"/>
</dbReference>
<name>A0A356LLN9_9BURK</name>
<dbReference type="Proteomes" id="UP000264036">
    <property type="component" value="Unassembled WGS sequence"/>
</dbReference>
<proteinExistence type="predicted"/>